<dbReference type="GO" id="GO:0042273">
    <property type="term" value="P:ribosomal large subunit biogenesis"/>
    <property type="evidence" value="ECO:0007669"/>
    <property type="project" value="UniProtKB-UniRule"/>
</dbReference>
<feature type="transmembrane region" description="Helical" evidence="6">
    <location>
        <begin position="130"/>
        <end position="150"/>
    </location>
</feature>
<evidence type="ECO:0000313" key="8">
    <source>
        <dbReference type="Proteomes" id="UP000219338"/>
    </source>
</evidence>
<dbReference type="EMBL" id="FUEG01000011">
    <property type="protein sequence ID" value="SJL09930.1"/>
    <property type="molecule type" value="Genomic_DNA"/>
</dbReference>
<dbReference type="NCBIfam" id="TIGR00323">
    <property type="entry name" value="eIF-6"/>
    <property type="match status" value="1"/>
</dbReference>
<dbReference type="Proteomes" id="UP000219338">
    <property type="component" value="Unassembled WGS sequence"/>
</dbReference>
<evidence type="ECO:0000256" key="2">
    <source>
        <dbReference type="ARBA" id="ARBA00022540"/>
    </source>
</evidence>
<keyword evidence="3 5" id="KW-0648">Protein biosynthesis</keyword>
<evidence type="ECO:0000256" key="4">
    <source>
        <dbReference type="ARBA" id="ARBA00023242"/>
    </source>
</evidence>
<feature type="transmembrane region" description="Helical" evidence="6">
    <location>
        <begin position="252"/>
        <end position="273"/>
    </location>
</feature>
<evidence type="ECO:0000313" key="7">
    <source>
        <dbReference type="EMBL" id="SJL09930.1"/>
    </source>
</evidence>
<keyword evidence="5" id="KW-0597">Phosphoprotein</keyword>
<dbReference type="Gene3D" id="3.75.10.10">
    <property type="entry name" value="L-arginine/glycine Amidinotransferase, Chain A"/>
    <property type="match status" value="1"/>
</dbReference>
<comment type="PTM">
    <text evidence="5">Phosphorylation at Ser-628 and Ser-629 promotes nuclear export.</text>
</comment>
<dbReference type="GO" id="GO:0005737">
    <property type="term" value="C:cytoplasm"/>
    <property type="evidence" value="ECO:0007669"/>
    <property type="project" value="UniProtKB-SubCell"/>
</dbReference>
<keyword evidence="1 5" id="KW-0963">Cytoplasm</keyword>
<dbReference type="GO" id="GO:0003743">
    <property type="term" value="F:translation initiation factor activity"/>
    <property type="evidence" value="ECO:0007669"/>
    <property type="project" value="UniProtKB-UniRule"/>
</dbReference>
<proteinExistence type="inferred from homology"/>
<keyword evidence="6" id="KW-0472">Membrane</keyword>
<organism evidence="7 8">
    <name type="scientific">Armillaria ostoyae</name>
    <name type="common">Armillaria root rot fungus</name>
    <dbReference type="NCBI Taxonomy" id="47428"/>
    <lineage>
        <taxon>Eukaryota</taxon>
        <taxon>Fungi</taxon>
        <taxon>Dikarya</taxon>
        <taxon>Basidiomycota</taxon>
        <taxon>Agaricomycotina</taxon>
        <taxon>Agaricomycetes</taxon>
        <taxon>Agaricomycetidae</taxon>
        <taxon>Agaricales</taxon>
        <taxon>Marasmiineae</taxon>
        <taxon>Physalacriaceae</taxon>
        <taxon>Armillaria</taxon>
    </lineage>
</organism>
<dbReference type="Pfam" id="PF01912">
    <property type="entry name" value="eIF-6"/>
    <property type="match status" value="1"/>
</dbReference>
<comment type="subunit">
    <text evidence="5">Monomer. Associates with the 60S ribosomal subunit.</text>
</comment>
<dbReference type="HAMAP" id="MF_00032">
    <property type="entry name" value="eIF_6"/>
    <property type="match status" value="1"/>
</dbReference>
<feature type="transmembrane region" description="Helical" evidence="6">
    <location>
        <begin position="33"/>
        <end position="52"/>
    </location>
</feature>
<dbReference type="GO" id="GO:0005730">
    <property type="term" value="C:nucleolus"/>
    <property type="evidence" value="ECO:0007669"/>
    <property type="project" value="UniProtKB-SubCell"/>
</dbReference>
<feature type="transmembrane region" description="Helical" evidence="6">
    <location>
        <begin position="91"/>
        <end position="109"/>
    </location>
</feature>
<keyword evidence="2 5" id="KW-0396">Initiation factor</keyword>
<dbReference type="AlphaFoldDB" id="A0A284RMD8"/>
<evidence type="ECO:0000256" key="1">
    <source>
        <dbReference type="ARBA" id="ARBA00022490"/>
    </source>
</evidence>
<reference evidence="8" key="1">
    <citation type="journal article" date="2017" name="Nat. Ecol. Evol.">
        <title>Genome expansion and lineage-specific genetic innovations in the forest pathogenic fungi Armillaria.</title>
        <authorList>
            <person name="Sipos G."/>
            <person name="Prasanna A.N."/>
            <person name="Walter M.C."/>
            <person name="O'Connor E."/>
            <person name="Balint B."/>
            <person name="Krizsan K."/>
            <person name="Kiss B."/>
            <person name="Hess J."/>
            <person name="Varga T."/>
            <person name="Slot J."/>
            <person name="Riley R."/>
            <person name="Boka B."/>
            <person name="Rigling D."/>
            <person name="Barry K."/>
            <person name="Lee J."/>
            <person name="Mihaltcheva S."/>
            <person name="LaButti K."/>
            <person name="Lipzen A."/>
            <person name="Waldron R."/>
            <person name="Moloney N.M."/>
            <person name="Sperisen C."/>
            <person name="Kredics L."/>
            <person name="Vagvoelgyi C."/>
            <person name="Patrignani A."/>
            <person name="Fitzpatrick D."/>
            <person name="Nagy I."/>
            <person name="Doyle S."/>
            <person name="Anderson J.B."/>
            <person name="Grigoriev I.V."/>
            <person name="Gueldener U."/>
            <person name="Muensterkoetter M."/>
            <person name="Nagy L.G."/>
        </authorList>
    </citation>
    <scope>NUCLEOTIDE SEQUENCE [LARGE SCALE GENOMIC DNA]</scope>
    <source>
        <strain evidence="8">C18/9</strain>
    </source>
</reference>
<evidence type="ECO:0000256" key="5">
    <source>
        <dbReference type="HAMAP-Rule" id="MF_03132"/>
    </source>
</evidence>
<feature type="transmembrane region" description="Helical" evidence="6">
    <location>
        <begin position="59"/>
        <end position="79"/>
    </location>
</feature>
<feature type="transmembrane region" description="Helical" evidence="6">
    <location>
        <begin position="218"/>
        <end position="240"/>
    </location>
</feature>
<dbReference type="CDD" id="cd00527">
    <property type="entry name" value="IF6"/>
    <property type="match status" value="1"/>
</dbReference>
<keyword evidence="4 5" id="KW-0539">Nucleus</keyword>
<evidence type="ECO:0000256" key="6">
    <source>
        <dbReference type="SAM" id="Phobius"/>
    </source>
</evidence>
<comment type="similarity">
    <text evidence="5">Belongs to the eIF-6 family.</text>
</comment>
<comment type="subcellular location">
    <subcellularLocation>
        <location evidence="5">Cytoplasm</location>
    </subcellularLocation>
    <subcellularLocation>
        <location evidence="5">Nucleus</location>
        <location evidence="5">Nucleolus</location>
    </subcellularLocation>
    <text evidence="5">Shuttles between cytoplasm and nucleus/nucleolus.</text>
</comment>
<dbReference type="PANTHER" id="PTHR10784">
    <property type="entry name" value="TRANSLATION INITIATION FACTOR 6"/>
    <property type="match status" value="1"/>
</dbReference>
<keyword evidence="6" id="KW-0812">Transmembrane</keyword>
<dbReference type="OrthoDB" id="4155914at2759"/>
<dbReference type="GO" id="GO:0043023">
    <property type="term" value="F:ribosomal large subunit binding"/>
    <property type="evidence" value="ECO:0007669"/>
    <property type="project" value="UniProtKB-UniRule"/>
</dbReference>
<protein>
    <recommendedName>
        <fullName evidence="5">Eukaryotic translation initiation factor 6</fullName>
        <shortName evidence="5">eIF-6</shortName>
    </recommendedName>
</protein>
<dbReference type="InterPro" id="IPR002769">
    <property type="entry name" value="eIF6"/>
</dbReference>
<evidence type="ECO:0000256" key="3">
    <source>
        <dbReference type="ARBA" id="ARBA00022917"/>
    </source>
</evidence>
<keyword evidence="6" id="KW-1133">Transmembrane helix</keyword>
<accession>A0A284RMD8</accession>
<dbReference type="SUPFAM" id="SSF55909">
    <property type="entry name" value="Pentein"/>
    <property type="match status" value="1"/>
</dbReference>
<dbReference type="STRING" id="47428.A0A284RMD8"/>
<dbReference type="GO" id="GO:0000054">
    <property type="term" value="P:ribosomal subunit export from nucleus"/>
    <property type="evidence" value="ECO:0007669"/>
    <property type="project" value="UniProtKB-UniRule"/>
</dbReference>
<dbReference type="GO" id="GO:0042256">
    <property type="term" value="P:cytosolic ribosome assembly"/>
    <property type="evidence" value="ECO:0007669"/>
    <property type="project" value="UniProtKB-UniRule"/>
</dbReference>
<feature type="modified residue" description="Phosphoserine; by CK1" evidence="5">
    <location>
        <position position="628"/>
    </location>
</feature>
<name>A0A284RMD8_ARMOS</name>
<dbReference type="FunFam" id="3.75.10.10:FF:000001">
    <property type="entry name" value="Eukaryotic translation initiation factor 6"/>
    <property type="match status" value="1"/>
</dbReference>
<keyword evidence="8" id="KW-1185">Reference proteome</keyword>
<keyword evidence="5" id="KW-0690">Ribosome biogenesis</keyword>
<sequence>MSHSPVSDAEWDALTAYWDCIAQSDRDPDIQGYAVRLSTYIANLCLAILMTWSHENINSSVHVVLMQAYTIFIAAFISLGRKKLSIADAHFVFSITVSPLSLYLVYSTIRLMMHKSTTLYQRLGESKRWTAIWSTLMLVIWIVLECMIYATRGYVFDRERCTIATFEGWLVYRLFAAVVIFDYAVYFIPVFLFMYLLYSLRHCKDIYREYKRHQGKVVKWRLPFFLILQIPWSFVRSLVISNGVVVFHSHRWLVFFAAFIAYLSWAGDIGIWFTDMQKLYGMLVRAMHSDERNFQYTPKGEDGFDPLGFGQILAATVAIEPIYEVAMLSFDRRWDVWEAIKHYPDSVWDGIVFIVTGHRNPWTKILKQREDSETETLVGGEIHVNPFSGEHTYAMISRKDSEGEKAYGSHVKDQKNSLLPSALPSKINKITSFSSSPLPTHFPNFLPHLQLSSSMATRIQFENNSDIGVFSKLTNSYCLAAIQGSTNFYSAFESELGDVIPIVHTSIGGTRIIGRLTAGNRHGLLVPASTTDQELQHLRNSLPDAVAVQRVEERLSALGNVIACNDYVALVHPDIDRETEEIIADVLKVEVFRQTVADNVLVGSYCAITNQGGLVHPKTSIQDQDELSSLLQVPLVAGTVNRGSDVIGAGLVVNDWCAFTGLETTATEISVIEAAFKLQGQDSAAVIGEMRDSLIDNWA</sequence>
<gene>
    <name evidence="5" type="primary">TIF6</name>
    <name evidence="7" type="ORF">ARMOST_13312</name>
</gene>
<dbReference type="SMART" id="SM00654">
    <property type="entry name" value="eIF6"/>
    <property type="match status" value="1"/>
</dbReference>
<feature type="modified residue" description="Phosphoserine; by CK1" evidence="5">
    <location>
        <position position="629"/>
    </location>
</feature>
<comment type="function">
    <text evidence="5">Binds to the 60S ribosomal subunit and prevents its association with the 40S ribosomal subunit to form the 80S initiation complex in the cytoplasm. Is also involved in ribosome biogenesis. Associates with pre-60S subunits in the nucleus and is involved in its nuclear export.</text>
</comment>
<feature type="transmembrane region" description="Helical" evidence="6">
    <location>
        <begin position="170"/>
        <end position="197"/>
    </location>
</feature>